<dbReference type="Proteomes" id="UP000814140">
    <property type="component" value="Unassembled WGS sequence"/>
</dbReference>
<evidence type="ECO:0000313" key="2">
    <source>
        <dbReference type="Proteomes" id="UP000814140"/>
    </source>
</evidence>
<accession>A0ACB8SZ19</accession>
<evidence type="ECO:0000313" key="1">
    <source>
        <dbReference type="EMBL" id="KAI0061332.1"/>
    </source>
</evidence>
<sequence>MPAPASESFVYNPDMRSLNHVNLMVDTFIANANVEDLRATIRTLLATTPPSTAHAFTRAARSRLSNANASSLPPSLPLFTTSASLSNLHSNSGPEPVPTSGLHDALAHARCLYGAGMGLAALRIFAAIVRVTLGMRWSPMGPTSDVLSLIDAEICQAIQSSKEEIDAGRGEGSSVVELRALLQESERDVEGWGGDFPFERALGSLECWKI</sequence>
<name>A0ACB8SZ19_9AGAM</name>
<protein>
    <submittedName>
        <fullName evidence="1">Uncharacterized protein</fullName>
    </submittedName>
</protein>
<reference evidence="1" key="2">
    <citation type="journal article" date="2022" name="New Phytol.">
        <title>Evolutionary transition to the ectomycorrhizal habit in the genomes of a hyperdiverse lineage of mushroom-forming fungi.</title>
        <authorList>
            <person name="Looney B."/>
            <person name="Miyauchi S."/>
            <person name="Morin E."/>
            <person name="Drula E."/>
            <person name="Courty P.E."/>
            <person name="Kohler A."/>
            <person name="Kuo A."/>
            <person name="LaButti K."/>
            <person name="Pangilinan J."/>
            <person name="Lipzen A."/>
            <person name="Riley R."/>
            <person name="Andreopoulos W."/>
            <person name="He G."/>
            <person name="Johnson J."/>
            <person name="Nolan M."/>
            <person name="Tritt A."/>
            <person name="Barry K.W."/>
            <person name="Grigoriev I.V."/>
            <person name="Nagy L.G."/>
            <person name="Hibbett D."/>
            <person name="Henrissat B."/>
            <person name="Matheny P.B."/>
            <person name="Labbe J."/>
            <person name="Martin F.M."/>
        </authorList>
    </citation>
    <scope>NUCLEOTIDE SEQUENCE</scope>
    <source>
        <strain evidence="1">HHB10654</strain>
    </source>
</reference>
<comment type="caution">
    <text evidence="1">The sequence shown here is derived from an EMBL/GenBank/DDBJ whole genome shotgun (WGS) entry which is preliminary data.</text>
</comment>
<reference evidence="1" key="1">
    <citation type="submission" date="2021-03" db="EMBL/GenBank/DDBJ databases">
        <authorList>
            <consortium name="DOE Joint Genome Institute"/>
            <person name="Ahrendt S."/>
            <person name="Looney B.P."/>
            <person name="Miyauchi S."/>
            <person name="Morin E."/>
            <person name="Drula E."/>
            <person name="Courty P.E."/>
            <person name="Chicoki N."/>
            <person name="Fauchery L."/>
            <person name="Kohler A."/>
            <person name="Kuo A."/>
            <person name="Labutti K."/>
            <person name="Pangilinan J."/>
            <person name="Lipzen A."/>
            <person name="Riley R."/>
            <person name="Andreopoulos W."/>
            <person name="He G."/>
            <person name="Johnson J."/>
            <person name="Barry K.W."/>
            <person name="Grigoriev I.V."/>
            <person name="Nagy L."/>
            <person name="Hibbett D."/>
            <person name="Henrissat B."/>
            <person name="Matheny P.B."/>
            <person name="Labbe J."/>
            <person name="Martin F."/>
        </authorList>
    </citation>
    <scope>NUCLEOTIDE SEQUENCE</scope>
    <source>
        <strain evidence="1">HHB10654</strain>
    </source>
</reference>
<gene>
    <name evidence="1" type="ORF">BV25DRAFT_776918</name>
</gene>
<keyword evidence="2" id="KW-1185">Reference proteome</keyword>
<proteinExistence type="predicted"/>
<dbReference type="EMBL" id="MU277213">
    <property type="protein sequence ID" value="KAI0061332.1"/>
    <property type="molecule type" value="Genomic_DNA"/>
</dbReference>
<organism evidence="1 2">
    <name type="scientific">Artomyces pyxidatus</name>
    <dbReference type="NCBI Taxonomy" id="48021"/>
    <lineage>
        <taxon>Eukaryota</taxon>
        <taxon>Fungi</taxon>
        <taxon>Dikarya</taxon>
        <taxon>Basidiomycota</taxon>
        <taxon>Agaricomycotina</taxon>
        <taxon>Agaricomycetes</taxon>
        <taxon>Russulales</taxon>
        <taxon>Auriscalpiaceae</taxon>
        <taxon>Artomyces</taxon>
    </lineage>
</organism>